<protein>
    <submittedName>
        <fullName evidence="7">Formimidoylglutamate deiminase</fullName>
    </submittedName>
</protein>
<dbReference type="AlphaFoldDB" id="A0A918INA5"/>
<dbReference type="Gene3D" id="3.20.20.140">
    <property type="entry name" value="Metal-dependent hydrolases"/>
    <property type="match status" value="1"/>
</dbReference>
<reference evidence="7" key="1">
    <citation type="journal article" date="2014" name="Int. J. Syst. Evol. Microbiol.">
        <title>Complete genome sequence of Corynebacterium casei LMG S-19264T (=DSM 44701T), isolated from a smear-ripened cheese.</title>
        <authorList>
            <consortium name="US DOE Joint Genome Institute (JGI-PGF)"/>
            <person name="Walter F."/>
            <person name="Albersmeier A."/>
            <person name="Kalinowski J."/>
            <person name="Ruckert C."/>
        </authorList>
    </citation>
    <scope>NUCLEOTIDE SEQUENCE</scope>
    <source>
        <strain evidence="7">KCTC 23714</strain>
    </source>
</reference>
<sequence>MTVIWAETALLPQGWAKAVRIEIEGGRIRAVTPGAPAAGQRVACLLPAGQNLHSHAFQRAMAGMTERKGQPQDSFWSWRQLMFRFLDHLTPEDVEAIAAYVQMEMLEAGYASVCEFHYLHHQPGGQPYDRLSEMADRITAAAGQTGIGLTLLPVAYERGGCDGRGLTSGQMRFGNDLARFLRLREEAGAALRDLPDAVLGVAPHSLRAVTPATLAACADLAGPVHLHLAEQLAEVAEVQAATGARPVEWLLDHTAVDGRWCLIHATQMLPAETEGLARTGAVAGLCPITESSLGDGIFDGMRWQAAGGRFGIGSDSNIRIAQAEELRTLEYSQRLRDHGRAMYATEAASTGRVLVEEAALGGAQAAGRAAGAIAPGLWADLLALDLTAPDLEGRQGDMLLDAWVFAGDDRMVAEVWSAGRHVVKEGRHIARAQIVAGYRAVMRRLVGAL</sequence>
<reference evidence="7" key="2">
    <citation type="submission" date="2020-09" db="EMBL/GenBank/DDBJ databases">
        <authorList>
            <person name="Sun Q."/>
            <person name="Kim S."/>
        </authorList>
    </citation>
    <scope>NUCLEOTIDE SEQUENCE</scope>
    <source>
        <strain evidence="7">KCTC 23714</strain>
    </source>
</reference>
<feature type="domain" description="Amidohydrolase-related" evidence="5">
    <location>
        <begin position="45"/>
        <end position="421"/>
    </location>
</feature>
<dbReference type="RefSeq" id="WP_189631846.1">
    <property type="nucleotide sequence ID" value="NZ_BMYQ01000001.1"/>
</dbReference>
<dbReference type="SUPFAM" id="SSF51338">
    <property type="entry name" value="Composite domain of metallo-dependent hydrolases"/>
    <property type="match status" value="1"/>
</dbReference>
<dbReference type="InterPro" id="IPR011059">
    <property type="entry name" value="Metal-dep_hydrolase_composite"/>
</dbReference>
<dbReference type="GO" id="GO:0046872">
    <property type="term" value="F:metal ion binding"/>
    <property type="evidence" value="ECO:0007669"/>
    <property type="project" value="UniProtKB-KW"/>
</dbReference>
<keyword evidence="8" id="KW-1185">Reference proteome</keyword>
<dbReference type="InterPro" id="IPR051607">
    <property type="entry name" value="Metallo-dep_hydrolases"/>
</dbReference>
<organism evidence="7 8">
    <name type="scientific">Gemmobacter lanyuensis</name>
    <dbReference type="NCBI Taxonomy" id="1054497"/>
    <lineage>
        <taxon>Bacteria</taxon>
        <taxon>Pseudomonadati</taxon>
        <taxon>Pseudomonadota</taxon>
        <taxon>Alphaproteobacteria</taxon>
        <taxon>Rhodobacterales</taxon>
        <taxon>Paracoccaceae</taxon>
        <taxon>Gemmobacter</taxon>
    </lineage>
</organism>
<dbReference type="PANTHER" id="PTHR11271:SF48">
    <property type="entry name" value="AMIDOHYDROLASE-RELATED DOMAIN-CONTAINING PROTEIN"/>
    <property type="match status" value="1"/>
</dbReference>
<dbReference type="GO" id="GO:0019239">
    <property type="term" value="F:deaminase activity"/>
    <property type="evidence" value="ECO:0007669"/>
    <property type="project" value="TreeGrafter"/>
</dbReference>
<keyword evidence="2" id="KW-0479">Metal-binding</keyword>
<name>A0A918INA5_9RHOB</name>
<evidence type="ECO:0000256" key="2">
    <source>
        <dbReference type="ARBA" id="ARBA00022723"/>
    </source>
</evidence>
<dbReference type="InterPro" id="IPR010252">
    <property type="entry name" value="HutF"/>
</dbReference>
<dbReference type="Proteomes" id="UP000628984">
    <property type="component" value="Unassembled WGS sequence"/>
</dbReference>
<dbReference type="SUPFAM" id="SSF51556">
    <property type="entry name" value="Metallo-dependent hydrolases"/>
    <property type="match status" value="1"/>
</dbReference>
<evidence type="ECO:0000259" key="5">
    <source>
        <dbReference type="Pfam" id="PF01979"/>
    </source>
</evidence>
<evidence type="ECO:0000259" key="6">
    <source>
        <dbReference type="Pfam" id="PF22429"/>
    </source>
</evidence>
<dbReference type="Gene3D" id="2.30.40.10">
    <property type="entry name" value="Urease, subunit C, domain 1"/>
    <property type="match status" value="1"/>
</dbReference>
<evidence type="ECO:0000313" key="8">
    <source>
        <dbReference type="Proteomes" id="UP000628984"/>
    </source>
</evidence>
<keyword evidence="3" id="KW-0378">Hydrolase</keyword>
<comment type="cofactor">
    <cofactor evidence="1">
        <name>Zn(2+)</name>
        <dbReference type="ChEBI" id="CHEBI:29105"/>
    </cofactor>
</comment>
<evidence type="ECO:0000256" key="4">
    <source>
        <dbReference type="ARBA" id="ARBA00022833"/>
    </source>
</evidence>
<dbReference type="NCBIfam" id="NF006684">
    <property type="entry name" value="PRK09229.1-5"/>
    <property type="match status" value="1"/>
</dbReference>
<dbReference type="InterPro" id="IPR006680">
    <property type="entry name" value="Amidohydro-rel"/>
</dbReference>
<feature type="domain" description="Formimidoylglutamate deiminase N-terminal" evidence="6">
    <location>
        <begin position="1"/>
        <end position="39"/>
    </location>
</feature>
<evidence type="ECO:0000313" key="7">
    <source>
        <dbReference type="EMBL" id="GGW21269.1"/>
    </source>
</evidence>
<gene>
    <name evidence="7" type="primary">hutF</name>
    <name evidence="7" type="ORF">GCM10011452_00950</name>
</gene>
<proteinExistence type="predicted"/>
<accession>A0A918INA5</accession>
<dbReference type="EMBL" id="BMYQ01000001">
    <property type="protein sequence ID" value="GGW21269.1"/>
    <property type="molecule type" value="Genomic_DNA"/>
</dbReference>
<dbReference type="GO" id="GO:0005829">
    <property type="term" value="C:cytosol"/>
    <property type="evidence" value="ECO:0007669"/>
    <property type="project" value="TreeGrafter"/>
</dbReference>
<dbReference type="Pfam" id="PF01979">
    <property type="entry name" value="Amidohydro_1"/>
    <property type="match status" value="1"/>
</dbReference>
<evidence type="ECO:0000256" key="1">
    <source>
        <dbReference type="ARBA" id="ARBA00001947"/>
    </source>
</evidence>
<comment type="caution">
    <text evidence="7">The sequence shown here is derived from an EMBL/GenBank/DDBJ whole genome shotgun (WGS) entry which is preliminary data.</text>
</comment>
<dbReference type="Pfam" id="PF22429">
    <property type="entry name" value="HutF_N"/>
    <property type="match status" value="1"/>
</dbReference>
<dbReference type="PANTHER" id="PTHR11271">
    <property type="entry name" value="GUANINE DEAMINASE"/>
    <property type="match status" value="1"/>
</dbReference>
<dbReference type="NCBIfam" id="TIGR02022">
    <property type="entry name" value="hutF"/>
    <property type="match status" value="1"/>
</dbReference>
<dbReference type="InterPro" id="IPR055156">
    <property type="entry name" value="HutF-like_N"/>
</dbReference>
<evidence type="ECO:0000256" key="3">
    <source>
        <dbReference type="ARBA" id="ARBA00022801"/>
    </source>
</evidence>
<keyword evidence="4" id="KW-0862">Zinc</keyword>
<dbReference type="InterPro" id="IPR032466">
    <property type="entry name" value="Metal_Hydrolase"/>
</dbReference>